<dbReference type="PANTHER" id="PTHR38101">
    <property type="entry name" value="UPF0307 PROTEIN YJGA"/>
    <property type="match status" value="1"/>
</dbReference>
<evidence type="ECO:0000313" key="3">
    <source>
        <dbReference type="Proteomes" id="UP001528411"/>
    </source>
</evidence>
<dbReference type="Proteomes" id="UP001528411">
    <property type="component" value="Unassembled WGS sequence"/>
</dbReference>
<reference evidence="2 3" key="1">
    <citation type="submission" date="2023-01" db="EMBL/GenBank/DDBJ databases">
        <title>Psychrosphaera sp. nov., isolated from marine algae.</title>
        <authorList>
            <person name="Bayburt H."/>
            <person name="Choi B.J."/>
            <person name="Kim J.M."/>
            <person name="Choi D.G."/>
            <person name="Jeon C.O."/>
        </authorList>
    </citation>
    <scope>NUCLEOTIDE SEQUENCE [LARGE SCALE GENOMIC DNA]</scope>
    <source>
        <strain evidence="2 3">G1-22</strain>
    </source>
</reference>
<dbReference type="PANTHER" id="PTHR38101:SF1">
    <property type="entry name" value="UPF0307 PROTEIN YJGA"/>
    <property type="match status" value="1"/>
</dbReference>
<comment type="function">
    <text evidence="1">Member of a network of 50S ribosomal subunit biogenesis factors which assembles along the 30S-50S interface, preventing incorrect 23S rRNA structures from forming. Promotes peptidyl transferase center (PTC) maturation.</text>
</comment>
<comment type="caution">
    <text evidence="2">The sequence shown here is derived from an EMBL/GenBank/DDBJ whole genome shotgun (WGS) entry which is preliminary data.</text>
</comment>
<evidence type="ECO:0000256" key="1">
    <source>
        <dbReference type="HAMAP-Rule" id="MF_00765"/>
    </source>
</evidence>
<keyword evidence="1" id="KW-0690">Ribosome biogenesis</keyword>
<dbReference type="NCBIfam" id="NF003593">
    <property type="entry name" value="PRK05255.1-1"/>
    <property type="match status" value="1"/>
</dbReference>
<dbReference type="InterPro" id="IPR006839">
    <property type="entry name" value="DarP"/>
</dbReference>
<keyword evidence="1" id="KW-0694">RNA-binding</keyword>
<keyword evidence="3" id="KW-1185">Reference proteome</keyword>
<keyword evidence="1" id="KW-0699">rRNA-binding</keyword>
<dbReference type="HAMAP" id="MF_00765">
    <property type="entry name" value="DarP"/>
    <property type="match status" value="1"/>
</dbReference>
<sequence length="172" mass="19973">MTKPYYLMPDDENYISKTEIKKEVKELQALATQLTKLSKSQRLKLPASDELREAFKLADKISNKPDALRRHFQFMTKLLRDEDIEGLKRELHKFIAPKNAPDKFSLEIESIRQGLIDNGDKAIDALLERCPSLDRQRLRQLTRQAAKEVAKEKPGKSFKEIFQYIKTGLQNV</sequence>
<evidence type="ECO:0000313" key="2">
    <source>
        <dbReference type="EMBL" id="MDC2889087.1"/>
    </source>
</evidence>
<keyword evidence="1" id="KW-0963">Cytoplasm</keyword>
<dbReference type="PIRSF" id="PIRSF016183">
    <property type="entry name" value="UCP016183"/>
    <property type="match status" value="1"/>
</dbReference>
<gene>
    <name evidence="2" type="primary">yjgA</name>
    <name evidence="1" type="synonym">darP</name>
    <name evidence="2" type="ORF">PN838_10320</name>
</gene>
<proteinExistence type="inferred from homology"/>
<dbReference type="CDD" id="cd16331">
    <property type="entry name" value="YjgA-like"/>
    <property type="match status" value="1"/>
</dbReference>
<dbReference type="EMBL" id="JAQOMS010000002">
    <property type="protein sequence ID" value="MDC2889087.1"/>
    <property type="molecule type" value="Genomic_DNA"/>
</dbReference>
<protein>
    <recommendedName>
        <fullName evidence="1">Dual-action ribosomal maturation protein DarP</fullName>
    </recommendedName>
    <alternativeName>
        <fullName evidence="1">Large ribosomal subunit assembly factor DarP</fullName>
    </alternativeName>
</protein>
<comment type="similarity">
    <text evidence="1">Belongs to the DarP family.</text>
</comment>
<dbReference type="Pfam" id="PF04751">
    <property type="entry name" value="DarP"/>
    <property type="match status" value="1"/>
</dbReference>
<accession>A0ABT5FEP0</accession>
<organism evidence="2 3">
    <name type="scientific">Psychrosphaera algicola</name>
    <dbReference type="NCBI Taxonomy" id="3023714"/>
    <lineage>
        <taxon>Bacteria</taxon>
        <taxon>Pseudomonadati</taxon>
        <taxon>Pseudomonadota</taxon>
        <taxon>Gammaproteobacteria</taxon>
        <taxon>Alteromonadales</taxon>
        <taxon>Pseudoalteromonadaceae</taxon>
        <taxon>Psychrosphaera</taxon>
    </lineage>
</organism>
<comment type="subcellular location">
    <subcellularLocation>
        <location evidence="1">Cytoplasm</location>
    </subcellularLocation>
    <text evidence="1">Associates with late stage pre-50S ribosomal subunits.</text>
</comment>
<name>A0ABT5FEP0_9GAMM</name>
<dbReference type="RefSeq" id="WP_215963984.1">
    <property type="nucleotide sequence ID" value="NZ_JAQOMS010000002.1"/>
</dbReference>